<dbReference type="HOGENOM" id="CLU_1858778_0_0_1"/>
<sequence>MTPNDQPWVLEEDPRKLTWTVTQEGDLHPVRPSMPVGEGSWVEIPGTKSHNQIMVHQHKPWVQQRSVSGESWDMNARRDKARRMEDENVNQEAPPQANQALVDPLIENVTHAEFRSTIQMFTYVMTAQDNREVVTCES</sequence>
<evidence type="ECO:0008006" key="3">
    <source>
        <dbReference type="Google" id="ProtNLM"/>
    </source>
</evidence>
<proteinExistence type="predicted"/>
<evidence type="ECO:0000313" key="1">
    <source>
        <dbReference type="EnsemblPlants" id="PGSC0003DMT400088213"/>
    </source>
</evidence>
<reference evidence="2" key="1">
    <citation type="journal article" date="2011" name="Nature">
        <title>Genome sequence and analysis of the tuber crop potato.</title>
        <authorList>
            <consortium name="The Potato Genome Sequencing Consortium"/>
        </authorList>
    </citation>
    <scope>NUCLEOTIDE SEQUENCE [LARGE SCALE GENOMIC DNA]</scope>
    <source>
        <strain evidence="2">cv. DM1-3 516 R44</strain>
    </source>
</reference>
<dbReference type="EnsemblPlants" id="PGSC0003DMT400088213">
    <property type="protein sequence ID" value="PGSC0003DMT400088213"/>
    <property type="gene ID" value="PGSC0003DMG400037784"/>
</dbReference>
<name>M1DFG9_SOLTU</name>
<dbReference type="Proteomes" id="UP000011115">
    <property type="component" value="Unassembled WGS sequence"/>
</dbReference>
<accession>M1DFG9</accession>
<evidence type="ECO:0000313" key="2">
    <source>
        <dbReference type="Proteomes" id="UP000011115"/>
    </source>
</evidence>
<dbReference type="Gramene" id="PGSC0003DMT400088213">
    <property type="protein sequence ID" value="PGSC0003DMT400088213"/>
    <property type="gene ID" value="PGSC0003DMG400037784"/>
</dbReference>
<dbReference type="AlphaFoldDB" id="M1DFG9"/>
<protein>
    <recommendedName>
        <fullName evidence="3">Integrase core domain containing protein</fullName>
    </recommendedName>
</protein>
<organism evidence="1 2">
    <name type="scientific">Solanum tuberosum</name>
    <name type="common">Potato</name>
    <dbReference type="NCBI Taxonomy" id="4113"/>
    <lineage>
        <taxon>Eukaryota</taxon>
        <taxon>Viridiplantae</taxon>
        <taxon>Streptophyta</taxon>
        <taxon>Embryophyta</taxon>
        <taxon>Tracheophyta</taxon>
        <taxon>Spermatophyta</taxon>
        <taxon>Magnoliopsida</taxon>
        <taxon>eudicotyledons</taxon>
        <taxon>Gunneridae</taxon>
        <taxon>Pentapetalae</taxon>
        <taxon>asterids</taxon>
        <taxon>lamiids</taxon>
        <taxon>Solanales</taxon>
        <taxon>Solanaceae</taxon>
        <taxon>Solanoideae</taxon>
        <taxon>Solaneae</taxon>
        <taxon>Solanum</taxon>
    </lineage>
</organism>
<dbReference type="PaxDb" id="4113-PGSC0003DMT400088213"/>
<dbReference type="InParanoid" id="M1DFG9"/>
<reference evidence="1" key="2">
    <citation type="submission" date="2015-06" db="UniProtKB">
        <authorList>
            <consortium name="EnsemblPlants"/>
        </authorList>
    </citation>
    <scope>IDENTIFICATION</scope>
    <source>
        <strain evidence="1">DM1-3 516 R44</strain>
    </source>
</reference>
<keyword evidence="2" id="KW-1185">Reference proteome</keyword>